<keyword evidence="4" id="KW-0479">Metal-binding</keyword>
<evidence type="ECO:0000256" key="1">
    <source>
        <dbReference type="ARBA" id="ARBA00004200"/>
    </source>
</evidence>
<evidence type="ECO:0000256" key="2">
    <source>
        <dbReference type="ARBA" id="ARBA00007981"/>
    </source>
</evidence>
<dbReference type="Gene3D" id="1.10.238.10">
    <property type="entry name" value="EF-hand"/>
    <property type="match status" value="2"/>
</dbReference>
<keyword evidence="9 16" id="KW-0106">Calcium</keyword>
<evidence type="ECO:0000256" key="12">
    <source>
        <dbReference type="ARBA" id="ARBA00023134"/>
    </source>
</evidence>
<dbReference type="PROSITE" id="PS00018">
    <property type="entry name" value="EF_HAND_1"/>
    <property type="match status" value="2"/>
</dbReference>
<evidence type="ECO:0000256" key="4">
    <source>
        <dbReference type="ARBA" id="ARBA00022723"/>
    </source>
</evidence>
<dbReference type="SMART" id="SM00054">
    <property type="entry name" value="EFh"/>
    <property type="match status" value="2"/>
</dbReference>
<comment type="catalytic activity">
    <reaction evidence="14">
        <text>UTP + H2O = UDP + phosphate + H(+)</text>
        <dbReference type="Rhea" id="RHEA:64900"/>
        <dbReference type="ChEBI" id="CHEBI:15377"/>
        <dbReference type="ChEBI" id="CHEBI:15378"/>
        <dbReference type="ChEBI" id="CHEBI:43474"/>
        <dbReference type="ChEBI" id="CHEBI:46398"/>
        <dbReference type="ChEBI" id="CHEBI:58223"/>
    </reaction>
    <physiologicalReaction direction="left-to-right" evidence="14">
        <dbReference type="Rhea" id="RHEA:64901"/>
    </physiologicalReaction>
</comment>
<name>A0A6F9DRE9_9ASCI</name>
<dbReference type="PIRSF" id="PIRSF037488">
    <property type="entry name" value="Mt_Rho_GTPase"/>
    <property type="match status" value="1"/>
</dbReference>
<dbReference type="SMART" id="SM00173">
    <property type="entry name" value="RAS"/>
    <property type="match status" value="1"/>
</dbReference>
<keyword evidence="3 17" id="KW-0812">Transmembrane</keyword>
<dbReference type="InterPro" id="IPR011992">
    <property type="entry name" value="EF-hand-dom_pair"/>
</dbReference>
<dbReference type="GO" id="GO:0005525">
    <property type="term" value="F:GTP binding"/>
    <property type="evidence" value="ECO:0007669"/>
    <property type="project" value="UniProtKB-KW"/>
</dbReference>
<evidence type="ECO:0000256" key="16">
    <source>
        <dbReference type="PIRNR" id="PIRNR037488"/>
    </source>
</evidence>
<dbReference type="SMART" id="SM00175">
    <property type="entry name" value="RAB"/>
    <property type="match status" value="1"/>
</dbReference>
<keyword evidence="13 16" id="KW-0472">Membrane</keyword>
<keyword evidence="5" id="KW-0677">Repeat</keyword>
<dbReference type="GO" id="GO:0005509">
    <property type="term" value="F:calcium ion binding"/>
    <property type="evidence" value="ECO:0007669"/>
    <property type="project" value="InterPro"/>
</dbReference>
<dbReference type="PRINTS" id="PR00449">
    <property type="entry name" value="RASTRNSFRMNG"/>
</dbReference>
<accession>A0A6F9DRE9</accession>
<dbReference type="PROSITE" id="PS50222">
    <property type="entry name" value="EF_HAND_2"/>
    <property type="match status" value="2"/>
</dbReference>
<proteinExistence type="evidence at transcript level"/>
<keyword evidence="11 16" id="KW-0496">Mitochondrion</keyword>
<comment type="catalytic activity">
    <reaction evidence="15">
        <text>ATP + H2O = ADP + phosphate + H(+)</text>
        <dbReference type="Rhea" id="RHEA:13065"/>
        <dbReference type="ChEBI" id="CHEBI:15377"/>
        <dbReference type="ChEBI" id="CHEBI:15378"/>
        <dbReference type="ChEBI" id="CHEBI:30616"/>
        <dbReference type="ChEBI" id="CHEBI:43474"/>
        <dbReference type="ChEBI" id="CHEBI:456216"/>
    </reaction>
    <physiologicalReaction direction="left-to-right" evidence="15">
        <dbReference type="Rhea" id="RHEA:13066"/>
    </physiologicalReaction>
</comment>
<dbReference type="InterPro" id="IPR027417">
    <property type="entry name" value="P-loop_NTPase"/>
</dbReference>
<evidence type="ECO:0000256" key="6">
    <source>
        <dbReference type="ARBA" id="ARBA00022741"/>
    </source>
</evidence>
<dbReference type="InterPro" id="IPR013567">
    <property type="entry name" value="EF_hand_assoc_2"/>
</dbReference>
<evidence type="ECO:0000256" key="8">
    <source>
        <dbReference type="ARBA" id="ARBA00022801"/>
    </source>
</evidence>
<dbReference type="PROSITE" id="PS51423">
    <property type="entry name" value="MIRO"/>
    <property type="match status" value="1"/>
</dbReference>
<evidence type="ECO:0000256" key="5">
    <source>
        <dbReference type="ARBA" id="ARBA00022737"/>
    </source>
</evidence>
<feature type="domain" description="EF-hand" evidence="18">
    <location>
        <begin position="184"/>
        <end position="219"/>
    </location>
</feature>
<dbReference type="GO" id="GO:0003924">
    <property type="term" value="F:GTPase activity"/>
    <property type="evidence" value="ECO:0007669"/>
    <property type="project" value="InterPro"/>
</dbReference>
<keyword evidence="6 16" id="KW-0547">Nucleotide-binding</keyword>
<feature type="domain" description="EF-hand" evidence="18">
    <location>
        <begin position="305"/>
        <end position="340"/>
    </location>
</feature>
<dbReference type="SUPFAM" id="SSF47473">
    <property type="entry name" value="EF-hand"/>
    <property type="match status" value="1"/>
</dbReference>
<keyword evidence="12 16" id="KW-0342">GTP-binding</keyword>
<evidence type="ECO:0000256" key="11">
    <source>
        <dbReference type="ARBA" id="ARBA00023128"/>
    </source>
</evidence>
<dbReference type="Pfam" id="PF08355">
    <property type="entry name" value="EF_assoc_1"/>
    <property type="match status" value="1"/>
</dbReference>
<reference evidence="20" key="1">
    <citation type="submission" date="2020-04" db="EMBL/GenBank/DDBJ databases">
        <authorList>
            <person name="Neveu A P."/>
        </authorList>
    </citation>
    <scope>NUCLEOTIDE SEQUENCE</scope>
    <source>
        <tissue evidence="20">Whole embryo</tissue>
    </source>
</reference>
<evidence type="ECO:0000259" key="19">
    <source>
        <dbReference type="PROSITE" id="PS51423"/>
    </source>
</evidence>
<dbReference type="InterPro" id="IPR052266">
    <property type="entry name" value="Miro-EF-hand_domain"/>
</dbReference>
<evidence type="ECO:0000256" key="10">
    <source>
        <dbReference type="ARBA" id="ARBA00022989"/>
    </source>
</evidence>
<evidence type="ECO:0000256" key="15">
    <source>
        <dbReference type="ARBA" id="ARBA00048778"/>
    </source>
</evidence>
<dbReference type="GO" id="GO:0007005">
    <property type="term" value="P:mitochondrion organization"/>
    <property type="evidence" value="ECO:0007669"/>
    <property type="project" value="InterPro"/>
</dbReference>
<dbReference type="Pfam" id="PF00071">
    <property type="entry name" value="Ras"/>
    <property type="match status" value="2"/>
</dbReference>
<dbReference type="EC" id="3.6.5.-" evidence="16"/>
<dbReference type="PANTHER" id="PTHR46819:SF1">
    <property type="entry name" value="EF-HAND CALCIUM-BINDING DOMAIN-CONTAINING PROTEIN 7"/>
    <property type="match status" value="1"/>
</dbReference>
<dbReference type="InterPro" id="IPR021181">
    <property type="entry name" value="Miro"/>
</dbReference>
<comment type="similarity">
    <text evidence="2 16">Belongs to the mitochondrial Rho GTPase family.</text>
</comment>
<feature type="transmembrane region" description="Helical" evidence="17">
    <location>
        <begin position="588"/>
        <end position="610"/>
    </location>
</feature>
<evidence type="ECO:0000256" key="9">
    <source>
        <dbReference type="ARBA" id="ARBA00022837"/>
    </source>
</evidence>
<dbReference type="SUPFAM" id="SSF52540">
    <property type="entry name" value="P-loop containing nucleoside triphosphate hydrolases"/>
    <property type="match status" value="2"/>
</dbReference>
<keyword evidence="10 17" id="KW-1133">Transmembrane helix</keyword>
<evidence type="ECO:0000313" key="20">
    <source>
        <dbReference type="EMBL" id="CAB3265573.1"/>
    </source>
</evidence>
<evidence type="ECO:0000256" key="7">
    <source>
        <dbReference type="ARBA" id="ARBA00022787"/>
    </source>
</evidence>
<comment type="function">
    <text evidence="16">Atypical mitochondrial nucleoside-triphosphatase (NTPase) involved in mitochondrial trafficking. Probably involved in control of anterograde transport of mitochondria and their subcellular distribution. Can hydrolyze GTP, ATP and UTP.</text>
</comment>
<dbReference type="PANTHER" id="PTHR46819">
    <property type="entry name" value="EF-HAND CALCIUM-BINDING DOMAIN-CONTAINING PROTEIN 7"/>
    <property type="match status" value="1"/>
</dbReference>
<dbReference type="FunFam" id="1.10.238.10:FF:000011">
    <property type="entry name" value="Mitochondrial Rho GTPase"/>
    <property type="match status" value="1"/>
</dbReference>
<dbReference type="FunFam" id="3.40.50.300:FF:000170">
    <property type="entry name" value="Mitochondrial Rho GTPase"/>
    <property type="match status" value="1"/>
</dbReference>
<dbReference type="InterPro" id="IPR002048">
    <property type="entry name" value="EF_hand_dom"/>
</dbReference>
<keyword evidence="7 16" id="KW-1000">Mitochondrion outer membrane</keyword>
<protein>
    <recommendedName>
        <fullName evidence="16">Mitochondrial Rho GTPase</fullName>
        <ecNumber evidence="16">3.6.5.-</ecNumber>
    </recommendedName>
</protein>
<dbReference type="EMBL" id="LR789711">
    <property type="protein sequence ID" value="CAB3265573.1"/>
    <property type="molecule type" value="mRNA"/>
</dbReference>
<evidence type="ECO:0000256" key="14">
    <source>
        <dbReference type="ARBA" id="ARBA00047358"/>
    </source>
</evidence>
<dbReference type="SMART" id="SM00174">
    <property type="entry name" value="RHO"/>
    <property type="match status" value="1"/>
</dbReference>
<keyword evidence="8 16" id="KW-0378">Hydrolase</keyword>
<evidence type="ECO:0000256" key="3">
    <source>
        <dbReference type="ARBA" id="ARBA00022692"/>
    </source>
</evidence>
<dbReference type="InterPro" id="IPR020860">
    <property type="entry name" value="MIRO_dom"/>
</dbReference>
<dbReference type="Pfam" id="PF08356">
    <property type="entry name" value="EF_assoc_2"/>
    <property type="match status" value="1"/>
</dbReference>
<dbReference type="InterPro" id="IPR018247">
    <property type="entry name" value="EF_Hand_1_Ca_BS"/>
</dbReference>
<evidence type="ECO:0000259" key="18">
    <source>
        <dbReference type="PROSITE" id="PS50222"/>
    </source>
</evidence>
<sequence>MWKDIHILLLGEPQVGKTSLILSLVSEEFPEDVPCRVEEITIPADVTPEKVPTYIVDYSEADQAEYKLCEEVARANVVCLVYDLTDLGTLHQVRERWLPLVREYSMHDTMLPVILVGNKSDLITDTKMYEIMPLMNDFPEIETCIECSSKTLNNVSEMFYFAQKAVLHPTGPLYSPNDGYLKPESKIALTRIFNLCDKDNDGLLNDKELANFQKICFSTPLATQALQDVKNVVKKNCPDGVIEDSLTVDGFLYLHLLFIQRGRHETTWAVLRKFGYNDNLTMSDEYIVPDTLLPPQDATPQLTADAREFLVEIFIKYDRDEDGALNQQEMDKLFSVFPYEPWGADVLNTVCTNDKGYITLKGFLSQWMLTTYLDVPRTLEYLGYLGYSTLCGKISQMEGIAYIPNNSQENEKGHLKDIFTCKVVGARGVGKTAFLQGLLERDAETKNSKAQVSVLAINEIAVKGRAPVYLLLHEVEITEVLAAGEGLFMCDSVCLLYDVTDANSFQHCIELYKKYVVNSNVSCFVVAMKADCSAVRQHCTVQPEDFCERNNLPLPKPYSSQTRDLSVYEQIADLTASPNSLCVPKQNVVNMCIKIGLFAAVCMAAGYGIYKYSRGKVFVTQYK</sequence>
<dbReference type="AlphaFoldDB" id="A0A6F9DRE9"/>
<evidence type="ECO:0000256" key="13">
    <source>
        <dbReference type="ARBA" id="ARBA00023136"/>
    </source>
</evidence>
<dbReference type="Gene3D" id="3.40.50.300">
    <property type="entry name" value="P-loop containing nucleotide triphosphate hydrolases"/>
    <property type="match status" value="2"/>
</dbReference>
<gene>
    <name evidence="20" type="primary">Rhot1</name>
</gene>
<feature type="domain" description="Miro" evidence="19">
    <location>
        <begin position="2"/>
        <end position="168"/>
    </location>
</feature>
<comment type="subcellular location">
    <subcellularLocation>
        <location evidence="1 16">Mitochondrion outer membrane</location>
        <topology evidence="1 16">Single-pass type IV membrane protein</topology>
    </subcellularLocation>
</comment>
<dbReference type="GO" id="GO:0005741">
    <property type="term" value="C:mitochondrial outer membrane"/>
    <property type="evidence" value="ECO:0007669"/>
    <property type="project" value="UniProtKB-SubCell"/>
</dbReference>
<evidence type="ECO:0000256" key="17">
    <source>
        <dbReference type="SAM" id="Phobius"/>
    </source>
</evidence>
<dbReference type="InterPro" id="IPR013566">
    <property type="entry name" value="EF_hand_assoc_1"/>
</dbReference>
<organism evidence="20">
    <name type="scientific">Phallusia mammillata</name>
    <dbReference type="NCBI Taxonomy" id="59560"/>
    <lineage>
        <taxon>Eukaryota</taxon>
        <taxon>Metazoa</taxon>
        <taxon>Chordata</taxon>
        <taxon>Tunicata</taxon>
        <taxon>Ascidiacea</taxon>
        <taxon>Phlebobranchia</taxon>
        <taxon>Ascidiidae</taxon>
        <taxon>Phallusia</taxon>
    </lineage>
</organism>
<dbReference type="InterPro" id="IPR001806">
    <property type="entry name" value="Small_GTPase"/>
</dbReference>